<gene>
    <name evidence="2" type="ORF">ACFSDB_14980</name>
</gene>
<dbReference type="PANTHER" id="PTHR43798">
    <property type="entry name" value="MONOACYLGLYCEROL LIPASE"/>
    <property type="match status" value="1"/>
</dbReference>
<dbReference type="SUPFAM" id="SSF53474">
    <property type="entry name" value="alpha/beta-Hydrolases"/>
    <property type="match status" value="1"/>
</dbReference>
<dbReference type="PRINTS" id="PR00111">
    <property type="entry name" value="ABHYDROLASE"/>
</dbReference>
<dbReference type="Gene3D" id="3.40.50.1820">
    <property type="entry name" value="alpha/beta hydrolase"/>
    <property type="match status" value="1"/>
</dbReference>
<dbReference type="InterPro" id="IPR000073">
    <property type="entry name" value="AB_hydrolase_1"/>
</dbReference>
<organism evidence="2 3">
    <name type="scientific">Planococcus chinensis</name>
    <dbReference type="NCBI Taxonomy" id="272917"/>
    <lineage>
        <taxon>Bacteria</taxon>
        <taxon>Bacillati</taxon>
        <taxon>Bacillota</taxon>
        <taxon>Bacilli</taxon>
        <taxon>Bacillales</taxon>
        <taxon>Caryophanaceae</taxon>
        <taxon>Planococcus</taxon>
    </lineage>
</organism>
<comment type="caution">
    <text evidence="2">The sequence shown here is derived from an EMBL/GenBank/DDBJ whole genome shotgun (WGS) entry which is preliminary data.</text>
</comment>
<evidence type="ECO:0000313" key="2">
    <source>
        <dbReference type="EMBL" id="MFD1864212.1"/>
    </source>
</evidence>
<accession>A0ABW4QKQ4</accession>
<dbReference type="GO" id="GO:0016787">
    <property type="term" value="F:hydrolase activity"/>
    <property type="evidence" value="ECO:0007669"/>
    <property type="project" value="UniProtKB-KW"/>
</dbReference>
<dbReference type="EMBL" id="JBHUFW010000011">
    <property type="protein sequence ID" value="MFD1864212.1"/>
    <property type="molecule type" value="Genomic_DNA"/>
</dbReference>
<reference evidence="3" key="1">
    <citation type="journal article" date="2019" name="Int. J. Syst. Evol. Microbiol.">
        <title>The Global Catalogue of Microorganisms (GCM) 10K type strain sequencing project: providing services to taxonomists for standard genome sequencing and annotation.</title>
        <authorList>
            <consortium name="The Broad Institute Genomics Platform"/>
            <consortium name="The Broad Institute Genome Sequencing Center for Infectious Disease"/>
            <person name="Wu L."/>
            <person name="Ma J."/>
        </authorList>
    </citation>
    <scope>NUCLEOTIDE SEQUENCE [LARGE SCALE GENOMIC DNA]</scope>
    <source>
        <strain evidence="3">CGMCC 1.15475</strain>
    </source>
</reference>
<dbReference type="RefSeq" id="WP_204890590.1">
    <property type="nucleotide sequence ID" value="NZ_JBHUFW010000011.1"/>
</dbReference>
<sequence>MIDFQETEIRGSEPILFIHGLGASRWMWWQQEAAFQDHQAILVDLPGHGESVSTLWVSLADTAKGIARHVIHGRRVHVVGISLGGHVALELAKHYPENILSIWITGITVKPIPYRFLLKLQSRWVQRGLRNERYLEDLAERHFRLPRHKTADFISNYQLLTPETYEAIWNEIMRFHLDASYKVITAPCFIVAGEKESARIRESVEVVPQILPNAAGKIIPGAQHDWPVQNAQLFNSLLKEWLDQYRLKS</sequence>
<dbReference type="Proteomes" id="UP001597273">
    <property type="component" value="Unassembled WGS sequence"/>
</dbReference>
<dbReference type="InterPro" id="IPR029058">
    <property type="entry name" value="AB_hydrolase_fold"/>
</dbReference>
<feature type="domain" description="AB hydrolase-1" evidence="1">
    <location>
        <begin position="15"/>
        <end position="234"/>
    </location>
</feature>
<dbReference type="Pfam" id="PF12697">
    <property type="entry name" value="Abhydrolase_6"/>
    <property type="match status" value="1"/>
</dbReference>
<keyword evidence="3" id="KW-1185">Reference proteome</keyword>
<name>A0ABW4QKQ4_9BACL</name>
<protein>
    <submittedName>
        <fullName evidence="2">Alpha/beta fold hydrolase</fullName>
    </submittedName>
</protein>
<evidence type="ECO:0000259" key="1">
    <source>
        <dbReference type="Pfam" id="PF12697"/>
    </source>
</evidence>
<proteinExistence type="predicted"/>
<keyword evidence="2" id="KW-0378">Hydrolase</keyword>
<dbReference type="InterPro" id="IPR050266">
    <property type="entry name" value="AB_hydrolase_sf"/>
</dbReference>
<evidence type="ECO:0000313" key="3">
    <source>
        <dbReference type="Proteomes" id="UP001597273"/>
    </source>
</evidence>